<name>A0A934TLG7_9RHOB</name>
<dbReference type="Pfam" id="PF13510">
    <property type="entry name" value="Fer2_4"/>
    <property type="match status" value="1"/>
</dbReference>
<dbReference type="InterPro" id="IPR036188">
    <property type="entry name" value="FAD/NAD-bd_sf"/>
</dbReference>
<dbReference type="PANTHER" id="PTHR42949:SF3">
    <property type="entry name" value="ANAEROBIC GLYCEROL-3-PHOSPHATE DEHYDROGENASE SUBUNIT B"/>
    <property type="match status" value="1"/>
</dbReference>
<dbReference type="PRINTS" id="PR00368">
    <property type="entry name" value="FADPNR"/>
</dbReference>
<organism evidence="2 3">
    <name type="scientific">Rhodobaculum claviforme</name>
    <dbReference type="NCBI Taxonomy" id="1549854"/>
    <lineage>
        <taxon>Bacteria</taxon>
        <taxon>Pseudomonadati</taxon>
        <taxon>Pseudomonadota</taxon>
        <taxon>Alphaproteobacteria</taxon>
        <taxon>Rhodobacterales</taxon>
        <taxon>Paracoccaceae</taxon>
        <taxon>Rhodobaculum</taxon>
    </lineage>
</organism>
<keyword evidence="3" id="KW-1185">Reference proteome</keyword>
<accession>A0A934TLG7</accession>
<proteinExistence type="predicted"/>
<dbReference type="Gene3D" id="3.10.20.440">
    <property type="entry name" value="2Fe-2S iron-sulphur cluster binding domain, sarcosine oxidase, alpha subunit, N-terminal domain"/>
    <property type="match status" value="1"/>
</dbReference>
<sequence>MRVDGRGLIDRGRPVRFRFDGRDVTGYAGDTVASALVADGERLVGRSFKYHRPRGILTVGPEEPNALLEVLEPGGQVTPNTRATVQEVFDGLEVRSQNRWPSLRHDLMAVNDRFAAFLGAGFYYKTFMWPRRFWEGLYEPLIRRAAGLGRLSGKHDEAPYERAFAHADLLVIGAGPAGLMAALAAGRAGADVILAEADSRPGGRLLAEDEAVDGLPGPDWVAGVMAELRAMPNVRVMLRTTITGAYDGGQWGALERVGLHRAPAPDLPRECFWRITAPRAILAAGALERPVAFPDNDRPGVMLASAVRGYLHRFGAVAGRKVAVFGAHDDAHRTARDLVAAGVTVTAVIDPREDAPEGDGYRTRAGAVVIGTRGRLGLTGVRVREGSSEFWVEADVLAVAGGWNPSVHLTCHMGARPVWDADAVAFLPPGPDAPGAVPGLEAAASAWDGRAVVRVLAADPLEMKRTVAAALSVMRHGMALPRVWQI</sequence>
<dbReference type="SUPFAM" id="SSF51905">
    <property type="entry name" value="FAD/NAD(P)-binding domain"/>
    <property type="match status" value="1"/>
</dbReference>
<evidence type="ECO:0000313" key="2">
    <source>
        <dbReference type="EMBL" id="MBK5928027.1"/>
    </source>
</evidence>
<dbReference type="Gene3D" id="3.50.50.60">
    <property type="entry name" value="FAD/NAD(P)-binding domain"/>
    <property type="match status" value="2"/>
</dbReference>
<dbReference type="GO" id="GO:0016491">
    <property type="term" value="F:oxidoreductase activity"/>
    <property type="evidence" value="ECO:0007669"/>
    <property type="project" value="UniProtKB-KW"/>
</dbReference>
<evidence type="ECO:0008006" key="4">
    <source>
        <dbReference type="Google" id="ProtNLM"/>
    </source>
</evidence>
<dbReference type="PRINTS" id="PR00469">
    <property type="entry name" value="PNDRDTASEII"/>
</dbReference>
<dbReference type="Pfam" id="PF12831">
    <property type="entry name" value="FAD_oxidored"/>
    <property type="match status" value="1"/>
</dbReference>
<dbReference type="PANTHER" id="PTHR42949">
    <property type="entry name" value="ANAEROBIC GLYCEROL-3-PHOSPHATE DEHYDROGENASE SUBUNIT B"/>
    <property type="match status" value="1"/>
</dbReference>
<dbReference type="InterPro" id="IPR042204">
    <property type="entry name" value="2Fe-2S-bd_N"/>
</dbReference>
<comment type="caution">
    <text evidence="2">The sequence shown here is derived from an EMBL/GenBank/DDBJ whole genome shotgun (WGS) entry which is preliminary data.</text>
</comment>
<dbReference type="InterPro" id="IPR051691">
    <property type="entry name" value="Metab_Enz_Cyan_OpOx_G3PDH"/>
</dbReference>
<dbReference type="Proteomes" id="UP000706333">
    <property type="component" value="Unassembled WGS sequence"/>
</dbReference>
<keyword evidence="1" id="KW-0560">Oxidoreductase</keyword>
<dbReference type="RefSeq" id="WP_201157778.1">
    <property type="nucleotide sequence ID" value="NZ_NHSD01000285.1"/>
</dbReference>
<dbReference type="EMBL" id="NHSD01000285">
    <property type="protein sequence ID" value="MBK5928027.1"/>
    <property type="molecule type" value="Genomic_DNA"/>
</dbReference>
<dbReference type="AlphaFoldDB" id="A0A934TLG7"/>
<evidence type="ECO:0000313" key="3">
    <source>
        <dbReference type="Proteomes" id="UP000706333"/>
    </source>
</evidence>
<dbReference type="SUPFAM" id="SSF51971">
    <property type="entry name" value="Nucleotide-binding domain"/>
    <property type="match status" value="1"/>
</dbReference>
<reference evidence="2" key="2">
    <citation type="journal article" date="2020" name="Microorganisms">
        <title>Osmotic Adaptation and Compatible Solute Biosynthesis of Phototrophic Bacteria as Revealed from Genome Analyses.</title>
        <authorList>
            <person name="Imhoff J.F."/>
            <person name="Rahn T."/>
            <person name="Kunzel S."/>
            <person name="Keller A."/>
            <person name="Neulinger S.C."/>
        </authorList>
    </citation>
    <scope>NUCLEOTIDE SEQUENCE</scope>
    <source>
        <strain evidence="2">LMG 28126</strain>
    </source>
</reference>
<protein>
    <recommendedName>
        <fullName evidence="4">FAD-dependent oxidoreductase</fullName>
    </recommendedName>
</protein>
<reference evidence="2" key="1">
    <citation type="submission" date="2017-05" db="EMBL/GenBank/DDBJ databases">
        <authorList>
            <person name="Imhoff J.F."/>
            <person name="Rahn T."/>
            <person name="Kuenzel S."/>
            <person name="Neulinger S.C."/>
        </authorList>
    </citation>
    <scope>NUCLEOTIDE SEQUENCE</scope>
    <source>
        <strain evidence="2">LMG 28126</strain>
    </source>
</reference>
<evidence type="ECO:0000256" key="1">
    <source>
        <dbReference type="ARBA" id="ARBA00023002"/>
    </source>
</evidence>
<gene>
    <name evidence="2" type="ORF">CCR87_11935</name>
</gene>